<reference evidence="1 2" key="1">
    <citation type="submission" date="2020-08" db="EMBL/GenBank/DDBJ databases">
        <title>Genomic Encyclopedia of Type Strains, Phase IV (KMG-V): Genome sequencing to study the core and pangenomes of soil and plant-associated prokaryotes.</title>
        <authorList>
            <person name="Whitman W."/>
        </authorList>
    </citation>
    <scope>NUCLEOTIDE SEQUENCE [LARGE SCALE GENOMIC DNA]</scope>
    <source>
        <strain evidence="1 2">X5P2</strain>
    </source>
</reference>
<keyword evidence="2" id="KW-1185">Reference proteome</keyword>
<dbReference type="Proteomes" id="UP000535182">
    <property type="component" value="Unassembled WGS sequence"/>
</dbReference>
<protein>
    <submittedName>
        <fullName evidence="1">Uncharacterized protein</fullName>
    </submittedName>
</protein>
<dbReference type="EMBL" id="JACHEB010000007">
    <property type="protein sequence ID" value="MBB5329807.1"/>
    <property type="molecule type" value="Genomic_DNA"/>
</dbReference>
<dbReference type="AlphaFoldDB" id="A0A9X0QG82"/>
<evidence type="ECO:0000313" key="1">
    <source>
        <dbReference type="EMBL" id="MBB5329807.1"/>
    </source>
</evidence>
<sequence>MPEYILCSINHKLRLNLVRLDGNWNHVLSLKRARHFTDLPSS</sequence>
<proteinExistence type="predicted"/>
<organism evidence="1 2">
    <name type="scientific">Tunturiibacter gelidiferens</name>
    <dbReference type="NCBI Taxonomy" id="3069689"/>
    <lineage>
        <taxon>Bacteria</taxon>
        <taxon>Pseudomonadati</taxon>
        <taxon>Acidobacteriota</taxon>
        <taxon>Terriglobia</taxon>
        <taxon>Terriglobales</taxon>
        <taxon>Acidobacteriaceae</taxon>
        <taxon>Tunturiibacter</taxon>
    </lineage>
</organism>
<comment type="caution">
    <text evidence="1">The sequence shown here is derived from an EMBL/GenBank/DDBJ whole genome shotgun (WGS) entry which is preliminary data.</text>
</comment>
<name>A0A9X0QG82_9BACT</name>
<evidence type="ECO:0000313" key="2">
    <source>
        <dbReference type="Proteomes" id="UP000535182"/>
    </source>
</evidence>
<accession>A0A9X0QG82</accession>
<gene>
    <name evidence="1" type="ORF">HDF14_003429</name>
</gene>